<proteinExistence type="inferred from homology"/>
<evidence type="ECO:0000256" key="1">
    <source>
        <dbReference type="ARBA" id="ARBA00004282"/>
    </source>
</evidence>
<dbReference type="AlphaFoldDB" id="A0A3B3XIF4"/>
<dbReference type="Ensembl" id="ENSPMET00000022909.1">
    <property type="protein sequence ID" value="ENSPMEP00000014812.1"/>
    <property type="gene ID" value="ENSPMEG00000017234.1"/>
</dbReference>
<evidence type="ECO:0000313" key="8">
    <source>
        <dbReference type="Ensembl" id="ENSPMEP00000014812.1"/>
    </source>
</evidence>
<protein>
    <recommendedName>
        <fullName evidence="10">Plakophilin 1b</fullName>
    </recommendedName>
</protein>
<sequence length="703" mass="77885">MMGLRSATEPESAGDTSLMTPSDKDLSSGQQRVLSQVNSIKRSKSKYKNGTTSPTNPAPPTLKSSDFGTFKYRGASAYVRSVSSASAALQNRKSRSLTTKNPKGRLVGSNMEQVNTTSWTKSSNGLKPSRSDPSFISGRLASAPSMKVKGQINSSQIQVTKETRSTINGPSSTESQTQIVLSPSNQSQTDGKMGSIKVSKIEQSSLFNSTGNMFDYMTLEEAVEFLKSTDESCQLRGANYIQHVCFSDESAKNKVNEYEGIPPLVDMLDSDNTNLQRAASGALRNLVFKHKENKMEVQKCGGIAKILNLMKNSNSTETQRQLAGLLWNLSSIDELKNELTLTALIALTKNVVVPFSIPKDDSEHVDSEVFYFATGCLRNLSSGRKFHREKMRNCENLLEALVTYLSSCDKEGRLDDKPVENCVCTLHNLTYELWQECPEATSSAEVQSDNPEGRKSPTVGCFSPRSRKTKEEIFLDPPQDLREGSDKTTMGSDVKWLYNTKAIDVYVELLKSSKSDVIREASCGAMQNLTASKDWRSVAVSEHLFDQLSNNYLLSSLLRSKVTQKTYLSLLDNMSRTPDLQSQMAPKILPELGKVLTEPDWPKEADPYSVATVCNVLPRLLLVDRKITKNTMTANLITALKDISERKTNDAGSLAASKLLHNLWTNKFLRSTIKHLKFDRFHFVNPTTIAAIKDSDDECLPQN</sequence>
<keyword evidence="5" id="KW-0965">Cell junction</keyword>
<reference evidence="8" key="1">
    <citation type="submission" date="2025-08" db="UniProtKB">
        <authorList>
            <consortium name="Ensembl"/>
        </authorList>
    </citation>
    <scope>IDENTIFICATION</scope>
</reference>
<comment type="similarity">
    <text evidence="2">Belongs to the beta-catenin family.</text>
</comment>
<feature type="compositionally biased region" description="Polar residues" evidence="7">
    <location>
        <begin position="27"/>
        <end position="40"/>
    </location>
</feature>
<dbReference type="GO" id="GO:0005886">
    <property type="term" value="C:plasma membrane"/>
    <property type="evidence" value="ECO:0007669"/>
    <property type="project" value="TreeGrafter"/>
</dbReference>
<name>A0A3B3XIF4_9TELE</name>
<evidence type="ECO:0000313" key="9">
    <source>
        <dbReference type="Proteomes" id="UP000261480"/>
    </source>
</evidence>
<dbReference type="GO" id="GO:0098609">
    <property type="term" value="P:cell-cell adhesion"/>
    <property type="evidence" value="ECO:0007669"/>
    <property type="project" value="InterPro"/>
</dbReference>
<dbReference type="PROSITE" id="PS50176">
    <property type="entry name" value="ARM_REPEAT"/>
    <property type="match status" value="2"/>
</dbReference>
<feature type="compositionally biased region" description="Polar residues" evidence="7">
    <location>
        <begin position="151"/>
        <end position="190"/>
    </location>
</feature>
<organism evidence="8 9">
    <name type="scientific">Poecilia mexicana</name>
    <dbReference type="NCBI Taxonomy" id="48701"/>
    <lineage>
        <taxon>Eukaryota</taxon>
        <taxon>Metazoa</taxon>
        <taxon>Chordata</taxon>
        <taxon>Craniata</taxon>
        <taxon>Vertebrata</taxon>
        <taxon>Euteleostomi</taxon>
        <taxon>Actinopterygii</taxon>
        <taxon>Neopterygii</taxon>
        <taxon>Teleostei</taxon>
        <taxon>Neoteleostei</taxon>
        <taxon>Acanthomorphata</taxon>
        <taxon>Ovalentaria</taxon>
        <taxon>Atherinomorphae</taxon>
        <taxon>Cyprinodontiformes</taxon>
        <taxon>Poeciliidae</taxon>
        <taxon>Poeciliinae</taxon>
        <taxon>Poecilia</taxon>
    </lineage>
</organism>
<dbReference type="PANTHER" id="PTHR10372:SF3">
    <property type="entry name" value="PLAKOPHILIN-1"/>
    <property type="match status" value="1"/>
</dbReference>
<feature type="repeat" description="ARM" evidence="6">
    <location>
        <begin position="259"/>
        <end position="301"/>
    </location>
</feature>
<dbReference type="SMART" id="SM00185">
    <property type="entry name" value="ARM"/>
    <property type="match status" value="4"/>
</dbReference>
<feature type="region of interest" description="Disordered" evidence="7">
    <location>
        <begin position="146"/>
        <end position="192"/>
    </location>
</feature>
<dbReference type="Gene3D" id="1.25.10.10">
    <property type="entry name" value="Leucine-rich Repeat Variant"/>
    <property type="match status" value="1"/>
</dbReference>
<dbReference type="Proteomes" id="UP000261480">
    <property type="component" value="Unplaced"/>
</dbReference>
<dbReference type="KEGG" id="pmei:106925324"/>
<evidence type="ECO:0000256" key="4">
    <source>
        <dbReference type="ARBA" id="ARBA00022889"/>
    </source>
</evidence>
<evidence type="ECO:0000256" key="2">
    <source>
        <dbReference type="ARBA" id="ARBA00005462"/>
    </source>
</evidence>
<feature type="region of interest" description="Disordered" evidence="7">
    <location>
        <begin position="1"/>
        <end position="66"/>
    </location>
</feature>
<dbReference type="Pfam" id="PF00514">
    <property type="entry name" value="Arm"/>
    <property type="match status" value="2"/>
</dbReference>
<dbReference type="GO" id="GO:0005737">
    <property type="term" value="C:cytoplasm"/>
    <property type="evidence" value="ECO:0007669"/>
    <property type="project" value="TreeGrafter"/>
</dbReference>
<evidence type="ECO:0000256" key="3">
    <source>
        <dbReference type="ARBA" id="ARBA00022737"/>
    </source>
</evidence>
<accession>A0A3B3XIF4</accession>
<dbReference type="CTD" id="100000637"/>
<dbReference type="RefSeq" id="XP_014855097.1">
    <property type="nucleotide sequence ID" value="XM_014999611.1"/>
</dbReference>
<dbReference type="STRING" id="48701.ENSPMEP00000014812"/>
<evidence type="ECO:0000256" key="5">
    <source>
        <dbReference type="ARBA" id="ARBA00022949"/>
    </source>
</evidence>
<dbReference type="SUPFAM" id="SSF48371">
    <property type="entry name" value="ARM repeat"/>
    <property type="match status" value="1"/>
</dbReference>
<keyword evidence="3" id="KW-0677">Repeat</keyword>
<feature type="repeat" description="ARM" evidence="6">
    <location>
        <begin position="301"/>
        <end position="330"/>
    </location>
</feature>
<dbReference type="InterPro" id="IPR000225">
    <property type="entry name" value="Armadillo"/>
</dbReference>
<evidence type="ECO:0008006" key="10">
    <source>
        <dbReference type="Google" id="ProtNLM"/>
    </source>
</evidence>
<dbReference type="OrthoDB" id="3245100at2759"/>
<dbReference type="GO" id="GO:0005634">
    <property type="term" value="C:nucleus"/>
    <property type="evidence" value="ECO:0007669"/>
    <property type="project" value="TreeGrafter"/>
</dbReference>
<dbReference type="InterPro" id="IPR028435">
    <property type="entry name" value="Plakophilin/d_Catenin"/>
</dbReference>
<dbReference type="InterPro" id="IPR016024">
    <property type="entry name" value="ARM-type_fold"/>
</dbReference>
<evidence type="ECO:0000256" key="6">
    <source>
        <dbReference type="PROSITE-ProRule" id="PRU00259"/>
    </source>
</evidence>
<evidence type="ECO:0000256" key="7">
    <source>
        <dbReference type="SAM" id="MobiDB-lite"/>
    </source>
</evidence>
<feature type="region of interest" description="Disordered" evidence="7">
    <location>
        <begin position="86"/>
        <end position="107"/>
    </location>
</feature>
<dbReference type="GeneID" id="106925324"/>
<dbReference type="InterPro" id="IPR011989">
    <property type="entry name" value="ARM-like"/>
</dbReference>
<keyword evidence="9" id="KW-1185">Reference proteome</keyword>
<keyword evidence="4" id="KW-0130">Cell adhesion</keyword>
<dbReference type="PANTHER" id="PTHR10372">
    <property type="entry name" value="PLAKOPHILLIN-RELATED"/>
    <property type="match status" value="1"/>
</dbReference>
<comment type="subcellular location">
    <subcellularLocation>
        <location evidence="1">Cell junction</location>
    </subcellularLocation>
</comment>
<reference evidence="8" key="2">
    <citation type="submission" date="2025-09" db="UniProtKB">
        <authorList>
            <consortium name="Ensembl"/>
        </authorList>
    </citation>
    <scope>IDENTIFICATION</scope>
</reference>
<dbReference type="GO" id="GO:0005912">
    <property type="term" value="C:adherens junction"/>
    <property type="evidence" value="ECO:0007669"/>
    <property type="project" value="TreeGrafter"/>
</dbReference>